<organism evidence="3">
    <name type="scientific">marine sediment metagenome</name>
    <dbReference type="NCBI Taxonomy" id="412755"/>
    <lineage>
        <taxon>unclassified sequences</taxon>
        <taxon>metagenomes</taxon>
        <taxon>ecological metagenomes</taxon>
    </lineage>
</organism>
<feature type="domain" description="Multidrug resistance protein MdtA-like barrel-sandwich hybrid" evidence="2">
    <location>
        <begin position="75"/>
        <end position="216"/>
    </location>
</feature>
<dbReference type="PANTHER" id="PTHR30469:SF12">
    <property type="entry name" value="MULTIDRUG RESISTANCE PROTEIN MDTA"/>
    <property type="match status" value="1"/>
</dbReference>
<dbReference type="GO" id="GO:1990281">
    <property type="term" value="C:efflux pump complex"/>
    <property type="evidence" value="ECO:0007669"/>
    <property type="project" value="TreeGrafter"/>
</dbReference>
<evidence type="ECO:0000259" key="2">
    <source>
        <dbReference type="Pfam" id="PF25917"/>
    </source>
</evidence>
<sequence>MKISPTPVVVTLVAIVCIGLAIAYNGQKMAQNANAPKPQVSKISTPNVSIINAIPSTYQAYVSGHGEAKAHWALSLKAQVKGEVTSMSKQFATGNLITKGQVLAQIDDTEYLQALASAKATLADAKLALQEEQDLGNQAKREWDRSGVTQAPSSPLVFRTLQLEAAQATLDNAKYTLQTAQRDVNNTQLSAPFDAVILSRDIDLGTYVSIGDTLATLNSTDKIEITVPLSLSQWQNLANNKSGEVILSDVTTNTKWNGYIARFEQHLDGSSRQRSVIVALDKPFEQAIPLLPGTFLAVEIAGKQLSNVIKLPASAVSQDGSIWYVNDQNNLVSIQANKVFERGDYVYISPVAGQSTLKVVTRPLVSYLSDMKVNPIIEEVQ</sequence>
<dbReference type="Gene3D" id="1.10.287.470">
    <property type="entry name" value="Helix hairpin bin"/>
    <property type="match status" value="1"/>
</dbReference>
<dbReference type="Pfam" id="PF25917">
    <property type="entry name" value="BSH_RND"/>
    <property type="match status" value="1"/>
</dbReference>
<dbReference type="PANTHER" id="PTHR30469">
    <property type="entry name" value="MULTIDRUG RESISTANCE PROTEIN MDTA"/>
    <property type="match status" value="1"/>
</dbReference>
<feature type="coiled-coil region" evidence="1">
    <location>
        <begin position="115"/>
        <end position="183"/>
    </location>
</feature>
<reference evidence="3" key="1">
    <citation type="journal article" date="2015" name="Nature">
        <title>Complex archaea that bridge the gap between prokaryotes and eukaryotes.</title>
        <authorList>
            <person name="Spang A."/>
            <person name="Saw J.H."/>
            <person name="Jorgensen S.L."/>
            <person name="Zaremba-Niedzwiedzka K."/>
            <person name="Martijn J."/>
            <person name="Lind A.E."/>
            <person name="van Eijk R."/>
            <person name="Schleper C."/>
            <person name="Guy L."/>
            <person name="Ettema T.J."/>
        </authorList>
    </citation>
    <scope>NUCLEOTIDE SEQUENCE</scope>
</reference>
<dbReference type="Gene3D" id="2.40.50.100">
    <property type="match status" value="1"/>
</dbReference>
<gene>
    <name evidence="3" type="ORF">LCGC14_0634690</name>
</gene>
<dbReference type="InterPro" id="IPR058625">
    <property type="entry name" value="MdtA-like_BSH"/>
</dbReference>
<dbReference type="EMBL" id="LAZR01001125">
    <property type="protein sequence ID" value="KKN50242.1"/>
    <property type="molecule type" value="Genomic_DNA"/>
</dbReference>
<comment type="caution">
    <text evidence="3">The sequence shown here is derived from an EMBL/GenBank/DDBJ whole genome shotgun (WGS) entry which is preliminary data.</text>
</comment>
<proteinExistence type="predicted"/>
<accession>A0A0F9RK86</accession>
<keyword evidence="1" id="KW-0175">Coiled coil</keyword>
<dbReference type="NCBIfam" id="TIGR01730">
    <property type="entry name" value="RND_mfp"/>
    <property type="match status" value="1"/>
</dbReference>
<dbReference type="GO" id="GO:0015562">
    <property type="term" value="F:efflux transmembrane transporter activity"/>
    <property type="evidence" value="ECO:0007669"/>
    <property type="project" value="TreeGrafter"/>
</dbReference>
<dbReference type="InterPro" id="IPR006143">
    <property type="entry name" value="RND_pump_MFP"/>
</dbReference>
<protein>
    <recommendedName>
        <fullName evidence="2">Multidrug resistance protein MdtA-like barrel-sandwich hybrid domain-containing protein</fullName>
    </recommendedName>
</protein>
<evidence type="ECO:0000313" key="3">
    <source>
        <dbReference type="EMBL" id="KKN50242.1"/>
    </source>
</evidence>
<evidence type="ECO:0000256" key="1">
    <source>
        <dbReference type="SAM" id="Coils"/>
    </source>
</evidence>
<dbReference type="SUPFAM" id="SSF111369">
    <property type="entry name" value="HlyD-like secretion proteins"/>
    <property type="match status" value="1"/>
</dbReference>
<name>A0A0F9RK86_9ZZZZ</name>
<dbReference type="Gene3D" id="2.40.30.170">
    <property type="match status" value="1"/>
</dbReference>
<dbReference type="AlphaFoldDB" id="A0A0F9RK86"/>